<dbReference type="Proteomes" id="UP000609874">
    <property type="component" value="Unassembled WGS sequence"/>
</dbReference>
<organism evidence="1 2">
    <name type="scientific">Arthrobacter gallicola</name>
    <dbReference type="NCBI Taxonomy" id="2762225"/>
    <lineage>
        <taxon>Bacteria</taxon>
        <taxon>Bacillati</taxon>
        <taxon>Actinomycetota</taxon>
        <taxon>Actinomycetes</taxon>
        <taxon>Micrococcales</taxon>
        <taxon>Micrococcaceae</taxon>
        <taxon>Arthrobacter</taxon>
    </lineage>
</organism>
<dbReference type="RefSeq" id="WP_191806976.1">
    <property type="nucleotide sequence ID" value="NZ_JACSQD010000002.1"/>
</dbReference>
<dbReference type="Gene3D" id="2.60.120.200">
    <property type="match status" value="1"/>
</dbReference>
<name>A0ABR8UPY2_9MICC</name>
<dbReference type="InterPro" id="IPR009784">
    <property type="entry name" value="DUF1349"/>
</dbReference>
<dbReference type="InterPro" id="IPR013320">
    <property type="entry name" value="ConA-like_dom_sf"/>
</dbReference>
<protein>
    <submittedName>
        <fullName evidence="1">DUF1349 domain-containing protein</fullName>
    </submittedName>
</protein>
<evidence type="ECO:0000313" key="2">
    <source>
        <dbReference type="Proteomes" id="UP000609874"/>
    </source>
</evidence>
<dbReference type="PANTHER" id="PTHR35332:SF2">
    <property type="entry name" value="REGULATION OF ENOLASE PROTEIN 1"/>
    <property type="match status" value="1"/>
</dbReference>
<dbReference type="PANTHER" id="PTHR35332">
    <property type="entry name" value="REGULATION OF ENOLASE PROTEIN 1"/>
    <property type="match status" value="1"/>
</dbReference>
<dbReference type="SUPFAM" id="SSF49899">
    <property type="entry name" value="Concanavalin A-like lectins/glucanases"/>
    <property type="match status" value="1"/>
</dbReference>
<keyword evidence="2" id="KW-1185">Reference proteome</keyword>
<sequence length="198" mass="21672">MQEFLDQATWTHPPVRSEADGGNLLVEAAQGSDYWEKTYYGFQRDSGHALLAPVAGDGALEVTFKTSYDSLYDQAGLMIRTDESNWIKAGVEITDGEPHVGAVVTRDYSDWSLSPVPEWAHTNVTIRASWTGNSVVLRARSEKAPWRTIRVAHLDITGSTRAGLYVAAPERAGLTISFSRAAFGPADESLHAQPAEQH</sequence>
<dbReference type="EMBL" id="JACSQD010000002">
    <property type="protein sequence ID" value="MBD7994578.1"/>
    <property type="molecule type" value="Genomic_DNA"/>
</dbReference>
<reference evidence="1 2" key="1">
    <citation type="submission" date="2020-08" db="EMBL/GenBank/DDBJ databases">
        <title>A Genomic Blueprint of the Chicken Gut Microbiome.</title>
        <authorList>
            <person name="Gilroy R."/>
            <person name="Ravi A."/>
            <person name="Getino M."/>
            <person name="Pursley I."/>
            <person name="Horton D.L."/>
            <person name="Alikhan N.-F."/>
            <person name="Baker D."/>
            <person name="Gharbi K."/>
            <person name="Hall N."/>
            <person name="Watson M."/>
            <person name="Adriaenssens E.M."/>
            <person name="Foster-Nyarko E."/>
            <person name="Jarju S."/>
            <person name="Secka A."/>
            <person name="Antonio M."/>
            <person name="Oren A."/>
            <person name="Chaudhuri R."/>
            <person name="La Ragione R.M."/>
            <person name="Hildebrand F."/>
            <person name="Pallen M.J."/>
        </authorList>
    </citation>
    <scope>NUCLEOTIDE SEQUENCE [LARGE SCALE GENOMIC DNA]</scope>
    <source>
        <strain evidence="1 2">Sa2CUA1</strain>
    </source>
</reference>
<comment type="caution">
    <text evidence="1">The sequence shown here is derived from an EMBL/GenBank/DDBJ whole genome shotgun (WGS) entry which is preliminary data.</text>
</comment>
<dbReference type="Pfam" id="PF07081">
    <property type="entry name" value="DUF1349"/>
    <property type="match status" value="1"/>
</dbReference>
<evidence type="ECO:0000313" key="1">
    <source>
        <dbReference type="EMBL" id="MBD7994578.1"/>
    </source>
</evidence>
<accession>A0ABR8UPY2</accession>
<gene>
    <name evidence="1" type="ORF">H9639_04635</name>
</gene>
<proteinExistence type="predicted"/>